<sequence>MFPTALYHWVALAALISPSLGKLYQNPSQLTKTRYDYIVIGGGAAGSVVASRLSENPWVSVLLVEAGISNEGVLGSIVPLLGPSLTPNTIYDWNYTTTAQPGYNGRSIPYSRGKLLGGSTSVNFMVYMRGSSEDFDKYASITGDSGWNWKNMQQYAKKNEKLVAPADNHNTAGQFIPSFHGNSGPLSVSLPGFPTPLDDRIMATTKELSSEFPFNPDAVGGDVLGVGWSFATIGGGSRSSAATAYLTPVMSRPNLDIVINAQATKLVRTGMVGGLPSFHAVEVAEKAGAPTRTLTASSEIVLSAGTFGTPLLLQLSGIGDRADLRAAGVATIVHNPSVGRNMSDHALLANPFYVNNTDTFDTIFRTPEALNANLERWQTSKTGPLAGGVCNHIGFFRIPKTASIFKMTADPAAGKKSSHYEMIFSNLWVVPGVPAPSTGNFMSITTNLISPTSRGMVKIASSNAFAKPIVDPNFLGTAFDVFTLVEAVKAIKRFVAAKAWKGYVLGPYGALANANTDAEIEQYVRGNAATVFHATGTASMSPRGAKWGVVDPDLKVKGVEGLRIVDGSVIPSSPNAHTQGPIYLFGERGADLIKRDSKVQTVTETL</sequence>
<dbReference type="InterPro" id="IPR007867">
    <property type="entry name" value="GMC_OxRtase_C"/>
</dbReference>
<feature type="domain" description="Glucose-methanol-choline oxidoreductase N-terminal" evidence="10">
    <location>
        <begin position="305"/>
        <end position="319"/>
    </location>
</feature>
<dbReference type="Gene3D" id="3.30.560.10">
    <property type="entry name" value="Glucose Oxidase, domain 3"/>
    <property type="match status" value="1"/>
</dbReference>
<feature type="binding site" evidence="6">
    <location>
        <begin position="123"/>
        <end position="126"/>
    </location>
    <ligand>
        <name>FAD</name>
        <dbReference type="ChEBI" id="CHEBI:57692"/>
    </ligand>
</feature>
<dbReference type="InterPro" id="IPR000172">
    <property type="entry name" value="GMC_OxRdtase_N"/>
</dbReference>
<evidence type="ECO:0000256" key="2">
    <source>
        <dbReference type="ARBA" id="ARBA00010790"/>
    </source>
</evidence>
<evidence type="ECO:0000259" key="9">
    <source>
        <dbReference type="PROSITE" id="PS00623"/>
    </source>
</evidence>
<protein>
    <submittedName>
        <fullName evidence="11">Pyranose dehydrogenase 3</fullName>
    </submittedName>
</protein>
<dbReference type="Proteomes" id="UP000076154">
    <property type="component" value="Unassembled WGS sequence"/>
</dbReference>
<organism evidence="11 12">
    <name type="scientific">Hypsizygus marmoreus</name>
    <name type="common">White beech mushroom</name>
    <name type="synonym">Agaricus marmoreus</name>
    <dbReference type="NCBI Taxonomy" id="39966"/>
    <lineage>
        <taxon>Eukaryota</taxon>
        <taxon>Fungi</taxon>
        <taxon>Dikarya</taxon>
        <taxon>Basidiomycota</taxon>
        <taxon>Agaricomycotina</taxon>
        <taxon>Agaricomycetes</taxon>
        <taxon>Agaricomycetidae</taxon>
        <taxon>Agaricales</taxon>
        <taxon>Tricholomatineae</taxon>
        <taxon>Lyophyllaceae</taxon>
        <taxon>Hypsizygus</taxon>
    </lineage>
</organism>
<dbReference type="PANTHER" id="PTHR11552">
    <property type="entry name" value="GLUCOSE-METHANOL-CHOLINE GMC OXIDOREDUCTASE"/>
    <property type="match status" value="1"/>
</dbReference>
<comment type="cofactor">
    <cofactor evidence="1 6">
        <name>FAD</name>
        <dbReference type="ChEBI" id="CHEBI:57692"/>
    </cofactor>
</comment>
<evidence type="ECO:0000256" key="6">
    <source>
        <dbReference type="PIRSR" id="PIRSR000137-2"/>
    </source>
</evidence>
<dbReference type="PROSITE" id="PS00623">
    <property type="entry name" value="GMC_OXRED_1"/>
    <property type="match status" value="1"/>
</dbReference>
<keyword evidence="4 6" id="KW-0274">FAD</keyword>
<dbReference type="OrthoDB" id="269227at2759"/>
<dbReference type="SUPFAM" id="SSF54373">
    <property type="entry name" value="FAD-linked reductases, C-terminal domain"/>
    <property type="match status" value="1"/>
</dbReference>
<evidence type="ECO:0000256" key="4">
    <source>
        <dbReference type="ARBA" id="ARBA00022827"/>
    </source>
</evidence>
<evidence type="ECO:0000256" key="5">
    <source>
        <dbReference type="PIRSR" id="PIRSR000137-1"/>
    </source>
</evidence>
<dbReference type="SUPFAM" id="SSF51905">
    <property type="entry name" value="FAD/NAD(P)-binding domain"/>
    <property type="match status" value="1"/>
</dbReference>
<feature type="signal peptide" evidence="8">
    <location>
        <begin position="1"/>
        <end position="21"/>
    </location>
</feature>
<evidence type="ECO:0000313" key="12">
    <source>
        <dbReference type="Proteomes" id="UP000076154"/>
    </source>
</evidence>
<gene>
    <name evidence="11" type="primary">pdh3_5</name>
    <name evidence="11" type="ORF">Hypma_003218</name>
</gene>
<accession>A0A369K249</accession>
<keyword evidence="12" id="KW-1185">Reference proteome</keyword>
<dbReference type="Pfam" id="PF05199">
    <property type="entry name" value="GMC_oxred_C"/>
    <property type="match status" value="1"/>
</dbReference>
<evidence type="ECO:0000259" key="10">
    <source>
        <dbReference type="PROSITE" id="PS00624"/>
    </source>
</evidence>
<dbReference type="PANTHER" id="PTHR11552:SF147">
    <property type="entry name" value="CHOLINE DEHYDROGENASE, MITOCHONDRIAL"/>
    <property type="match status" value="1"/>
</dbReference>
<evidence type="ECO:0000256" key="8">
    <source>
        <dbReference type="SAM" id="SignalP"/>
    </source>
</evidence>
<dbReference type="PROSITE" id="PS00624">
    <property type="entry name" value="GMC_OXRED_2"/>
    <property type="match status" value="1"/>
</dbReference>
<proteinExistence type="inferred from homology"/>
<dbReference type="InterPro" id="IPR012132">
    <property type="entry name" value="GMC_OxRdtase"/>
</dbReference>
<dbReference type="Gene3D" id="3.50.50.60">
    <property type="entry name" value="FAD/NAD(P)-binding domain"/>
    <property type="match status" value="1"/>
</dbReference>
<feature type="active site" description="Proton donor" evidence="5">
    <location>
        <position position="533"/>
    </location>
</feature>
<dbReference type="GO" id="GO:0016614">
    <property type="term" value="F:oxidoreductase activity, acting on CH-OH group of donors"/>
    <property type="evidence" value="ECO:0007669"/>
    <property type="project" value="InterPro"/>
</dbReference>
<reference evidence="11" key="1">
    <citation type="submission" date="2018-04" db="EMBL/GenBank/DDBJ databases">
        <title>Whole genome sequencing of Hypsizygus marmoreus.</title>
        <authorList>
            <person name="Choi I.-G."/>
            <person name="Min B."/>
            <person name="Kim J.-G."/>
            <person name="Kim S."/>
            <person name="Oh Y.-L."/>
            <person name="Kong W.-S."/>
            <person name="Park H."/>
            <person name="Jeong J."/>
            <person name="Song E.-S."/>
        </authorList>
    </citation>
    <scope>NUCLEOTIDE SEQUENCE [LARGE SCALE GENOMIC DNA]</scope>
    <source>
        <strain evidence="11">51987-8</strain>
    </source>
</reference>
<feature type="active site" description="Proton acceptor" evidence="5">
    <location>
        <position position="577"/>
    </location>
</feature>
<comment type="similarity">
    <text evidence="2 7">Belongs to the GMC oxidoreductase family.</text>
</comment>
<dbReference type="PIRSF" id="PIRSF000137">
    <property type="entry name" value="Alcohol_oxidase"/>
    <property type="match status" value="1"/>
</dbReference>
<feature type="chain" id="PRO_5017043845" evidence="8">
    <location>
        <begin position="22"/>
        <end position="606"/>
    </location>
</feature>
<name>A0A369K249_HYPMA</name>
<feature type="domain" description="Glucose-methanol-choline oxidoreductase N-terminal" evidence="9">
    <location>
        <begin position="113"/>
        <end position="136"/>
    </location>
</feature>
<keyword evidence="8" id="KW-0732">Signal</keyword>
<dbReference type="InParanoid" id="A0A369K249"/>
<dbReference type="SMR" id="A0A369K249"/>
<evidence type="ECO:0000256" key="3">
    <source>
        <dbReference type="ARBA" id="ARBA00022630"/>
    </source>
</evidence>
<dbReference type="Pfam" id="PF00732">
    <property type="entry name" value="GMC_oxred_N"/>
    <property type="match status" value="1"/>
</dbReference>
<dbReference type="InterPro" id="IPR036188">
    <property type="entry name" value="FAD/NAD-bd_sf"/>
</dbReference>
<comment type="caution">
    <text evidence="11">The sequence shown here is derived from an EMBL/GenBank/DDBJ whole genome shotgun (WGS) entry which is preliminary data.</text>
</comment>
<evidence type="ECO:0000256" key="7">
    <source>
        <dbReference type="RuleBase" id="RU003968"/>
    </source>
</evidence>
<dbReference type="GO" id="GO:0050660">
    <property type="term" value="F:flavin adenine dinucleotide binding"/>
    <property type="evidence" value="ECO:0007669"/>
    <property type="project" value="InterPro"/>
</dbReference>
<keyword evidence="3 7" id="KW-0285">Flavoprotein</keyword>
<dbReference type="AlphaFoldDB" id="A0A369K249"/>
<dbReference type="STRING" id="39966.A0A369K249"/>
<feature type="binding site" evidence="6">
    <location>
        <position position="567"/>
    </location>
    <ligand>
        <name>FAD</name>
        <dbReference type="ChEBI" id="CHEBI:57692"/>
    </ligand>
</feature>
<dbReference type="EMBL" id="LUEZ02000014">
    <property type="protein sequence ID" value="RDB27672.1"/>
    <property type="molecule type" value="Genomic_DNA"/>
</dbReference>
<evidence type="ECO:0000256" key="1">
    <source>
        <dbReference type="ARBA" id="ARBA00001974"/>
    </source>
</evidence>
<evidence type="ECO:0000313" key="11">
    <source>
        <dbReference type="EMBL" id="RDB27672.1"/>
    </source>
</evidence>